<organism evidence="1 2">
    <name type="scientific">Plectus sambesii</name>
    <dbReference type="NCBI Taxonomy" id="2011161"/>
    <lineage>
        <taxon>Eukaryota</taxon>
        <taxon>Metazoa</taxon>
        <taxon>Ecdysozoa</taxon>
        <taxon>Nematoda</taxon>
        <taxon>Chromadorea</taxon>
        <taxon>Plectida</taxon>
        <taxon>Plectina</taxon>
        <taxon>Plectoidea</taxon>
        <taxon>Plectidae</taxon>
        <taxon>Plectus</taxon>
    </lineage>
</organism>
<proteinExistence type="predicted"/>
<evidence type="ECO:0000313" key="1">
    <source>
        <dbReference type="Proteomes" id="UP000887566"/>
    </source>
</evidence>
<reference evidence="2" key="1">
    <citation type="submission" date="2022-11" db="UniProtKB">
        <authorList>
            <consortium name="WormBaseParasite"/>
        </authorList>
    </citation>
    <scope>IDENTIFICATION</scope>
</reference>
<dbReference type="Proteomes" id="UP000887566">
    <property type="component" value="Unplaced"/>
</dbReference>
<evidence type="ECO:0000313" key="2">
    <source>
        <dbReference type="WBParaSite" id="PSAMB.scaffold13469size2252.g35493.t1"/>
    </source>
</evidence>
<keyword evidence="1" id="KW-1185">Reference proteome</keyword>
<name>A0A914UXK1_9BILA</name>
<protein>
    <submittedName>
        <fullName evidence="2">Uncharacterized protein</fullName>
    </submittedName>
</protein>
<sequence length="323" mass="35971">MLQPELNQRIVCFFELCLIFRTLSGLPESKAIGELKHPELCIVAVKHLQQRLQASEESDRALDFATSNVCRLLQSICLHGDVNVPKLRQYEIVTHLHNLTRSLVDKEMQSSSVHQVLTLLAGFVCSEPSSKDLELIVKLLAEPNGFPAIVLQTLLEMMTETSFEPAECLVFPQVPFELLNKQKMSQSSPAGDVRRVNRSLSTKRRRGTVDDIEAAGDVIHSLDSLDVDDTLPAAPIRRTHSSVLDTLGRFFSMSSSLQISNSEAKIKDVSATLPRPRRSARQPYLPPFGHSSAAVIRLDRIGITLADGLTIAFWSRMERQPPP</sequence>
<accession>A0A914UXK1</accession>
<dbReference type="AlphaFoldDB" id="A0A914UXK1"/>
<dbReference type="WBParaSite" id="PSAMB.scaffold13469size2252.g35493.t1">
    <property type="protein sequence ID" value="PSAMB.scaffold13469size2252.g35493.t1"/>
    <property type="gene ID" value="PSAMB.scaffold13469size2252.g35493"/>
</dbReference>